<protein>
    <submittedName>
        <fullName evidence="2">Uncharacterized protein</fullName>
    </submittedName>
</protein>
<reference evidence="3" key="1">
    <citation type="journal article" date="2013" name="Nat. Genet.">
        <title>The duck genome and transcriptome provide insight into an avian influenza virus reservoir species.</title>
        <authorList>
            <person name="Huang Y."/>
            <person name="Li Y."/>
            <person name="Burt D.W."/>
            <person name="Chen H."/>
            <person name="Zhang Y."/>
            <person name="Qian W."/>
            <person name="Kim H."/>
            <person name="Gan S."/>
            <person name="Zhao Y."/>
            <person name="Li J."/>
            <person name="Yi K."/>
            <person name="Feng H."/>
            <person name="Zhu P."/>
            <person name="Li B."/>
            <person name="Liu Q."/>
            <person name="Fairley S."/>
            <person name="Magor K.E."/>
            <person name="Du Z."/>
            <person name="Hu X."/>
            <person name="Goodman L."/>
            <person name="Tafer H."/>
            <person name="Vignal A."/>
            <person name="Lee T."/>
            <person name="Kim K.W."/>
            <person name="Sheng Z."/>
            <person name="An Y."/>
            <person name="Searle S."/>
            <person name="Herrero J."/>
            <person name="Groenen M.A."/>
            <person name="Crooijmans R.P."/>
            <person name="Faraut T."/>
            <person name="Cai Q."/>
            <person name="Webster R.G."/>
            <person name="Aldridge J.R."/>
            <person name="Warren W.C."/>
            <person name="Bartschat S."/>
            <person name="Kehr S."/>
            <person name="Marz M."/>
            <person name="Stadler P.F."/>
            <person name="Smith J."/>
            <person name="Kraus R.H."/>
            <person name="Zhao Y."/>
            <person name="Ren L."/>
            <person name="Fei J."/>
            <person name="Morisson M."/>
            <person name="Kaiser P."/>
            <person name="Griffin D.K."/>
            <person name="Rao M."/>
            <person name="Pitel F."/>
            <person name="Wang J."/>
            <person name="Li N."/>
        </authorList>
    </citation>
    <scope>NUCLEOTIDE SEQUENCE [LARGE SCALE GENOMIC DNA]</scope>
</reference>
<feature type="region of interest" description="Disordered" evidence="1">
    <location>
        <begin position="160"/>
        <end position="189"/>
    </location>
</feature>
<proteinExistence type="predicted"/>
<dbReference type="Proteomes" id="UP000296049">
    <property type="component" value="Unassembled WGS sequence"/>
</dbReference>
<name>R0KCS4_ANAPL</name>
<feature type="compositionally biased region" description="Polar residues" evidence="1">
    <location>
        <begin position="179"/>
        <end position="189"/>
    </location>
</feature>
<accession>R0KCS4</accession>
<sequence length="189" mass="20407">MLASDPQSIRLKPFRCACRLQSYSLSKPAAVGVGAFPKSSNRCSGCESRKIQNQLNFKQFVWKCELSNPEIKEQQSIQLPHELNQNSLSRKAKAAAILLYAKAYVAPASITRHVASSGSSVGSSPAIKPDYQMLCILSKVSMLSVAVTAWKPILDKGTARVSSSSAGTDDAFNRKSIGGSKQITQQDVD</sequence>
<evidence type="ECO:0000256" key="1">
    <source>
        <dbReference type="SAM" id="MobiDB-lite"/>
    </source>
</evidence>
<dbReference type="AlphaFoldDB" id="R0KCS4"/>
<evidence type="ECO:0000313" key="2">
    <source>
        <dbReference type="EMBL" id="EOB08181.1"/>
    </source>
</evidence>
<gene>
    <name evidence="2" type="ORF">Anapl_11338</name>
</gene>
<organism evidence="2 3">
    <name type="scientific">Anas platyrhynchos</name>
    <name type="common">Mallard</name>
    <name type="synonym">Anas boschas</name>
    <dbReference type="NCBI Taxonomy" id="8839"/>
    <lineage>
        <taxon>Eukaryota</taxon>
        <taxon>Metazoa</taxon>
        <taxon>Chordata</taxon>
        <taxon>Craniata</taxon>
        <taxon>Vertebrata</taxon>
        <taxon>Euteleostomi</taxon>
        <taxon>Archelosauria</taxon>
        <taxon>Archosauria</taxon>
        <taxon>Dinosauria</taxon>
        <taxon>Saurischia</taxon>
        <taxon>Theropoda</taxon>
        <taxon>Coelurosauria</taxon>
        <taxon>Aves</taxon>
        <taxon>Neognathae</taxon>
        <taxon>Galloanserae</taxon>
        <taxon>Anseriformes</taxon>
        <taxon>Anatidae</taxon>
        <taxon>Anatinae</taxon>
        <taxon>Anas</taxon>
    </lineage>
</organism>
<dbReference type="EMBL" id="KB742466">
    <property type="protein sequence ID" value="EOB08181.1"/>
    <property type="molecule type" value="Genomic_DNA"/>
</dbReference>
<evidence type="ECO:0000313" key="3">
    <source>
        <dbReference type="Proteomes" id="UP000296049"/>
    </source>
</evidence>
<keyword evidence="3" id="KW-1185">Reference proteome</keyword>